<comment type="caution">
    <text evidence="1">The sequence shown here is derived from an EMBL/GenBank/DDBJ whole genome shotgun (WGS) entry which is preliminary data.</text>
</comment>
<dbReference type="EMBL" id="CM042886">
    <property type="protein sequence ID" value="KAI4338888.1"/>
    <property type="molecule type" value="Genomic_DNA"/>
</dbReference>
<keyword evidence="2" id="KW-1185">Reference proteome</keyword>
<accession>A0ACB9NR01</accession>
<gene>
    <name evidence="1" type="ORF">MLD38_023895</name>
</gene>
<sequence>MSCCSRVVGYTVRLEEGIGVVVGPRRVSWFVGGGYGRLCCARKVRALVVMSAGGPNKGSDFGVQVSEVGEDFVGSVKRDVKLLDGDDGGDVYHCNGRFSGGGGGGDDAGGAGGGTGGEGDGEERELGRLMKLEEVIRESEARGVELPRDMLEAAKSTGLRKVLLERYLDLQGAVWPIGFAMRSCSMLRNRMLADPSFLFKVGAEIVIDSCCATIAEIQKRGKDFWSEFELYVADLLVGVVVNIALVGMLAPYARIGQPAMSKGLLGRMQNAYAALPSSVFEAERPGCKFSVNQRLATYFYKGILYGLVGFGCGIVGQGIANLIMTTKRNLRKSEEDIPVPPLFKSAALWGVFLAVSSNTRYQIINGLERLVEASPVAKKVPPAALAFTVGIRFANNIYGGMQFVDWARLTGVQ</sequence>
<name>A0ACB9NR01_9MYRT</name>
<reference evidence="2" key="1">
    <citation type="journal article" date="2023" name="Front. Plant Sci.">
        <title>Chromosomal-level genome assembly of Melastoma candidum provides insights into trichome evolution.</title>
        <authorList>
            <person name="Zhong Y."/>
            <person name="Wu W."/>
            <person name="Sun C."/>
            <person name="Zou P."/>
            <person name="Liu Y."/>
            <person name="Dai S."/>
            <person name="Zhou R."/>
        </authorList>
    </citation>
    <scope>NUCLEOTIDE SEQUENCE [LARGE SCALE GENOMIC DNA]</scope>
</reference>
<protein>
    <submittedName>
        <fullName evidence="1">Uncharacterized protein</fullName>
    </submittedName>
</protein>
<proteinExistence type="predicted"/>
<dbReference type="Proteomes" id="UP001057402">
    <property type="component" value="Chromosome 7"/>
</dbReference>
<evidence type="ECO:0000313" key="2">
    <source>
        <dbReference type="Proteomes" id="UP001057402"/>
    </source>
</evidence>
<organism evidence="1 2">
    <name type="scientific">Melastoma candidum</name>
    <dbReference type="NCBI Taxonomy" id="119954"/>
    <lineage>
        <taxon>Eukaryota</taxon>
        <taxon>Viridiplantae</taxon>
        <taxon>Streptophyta</taxon>
        <taxon>Embryophyta</taxon>
        <taxon>Tracheophyta</taxon>
        <taxon>Spermatophyta</taxon>
        <taxon>Magnoliopsida</taxon>
        <taxon>eudicotyledons</taxon>
        <taxon>Gunneridae</taxon>
        <taxon>Pentapetalae</taxon>
        <taxon>rosids</taxon>
        <taxon>malvids</taxon>
        <taxon>Myrtales</taxon>
        <taxon>Melastomataceae</taxon>
        <taxon>Melastomatoideae</taxon>
        <taxon>Melastomateae</taxon>
        <taxon>Melastoma</taxon>
    </lineage>
</organism>
<evidence type="ECO:0000313" key="1">
    <source>
        <dbReference type="EMBL" id="KAI4338888.1"/>
    </source>
</evidence>